<name>A0A0C1L3X7_9BACT</name>
<gene>
    <name evidence="1" type="ORF">OI18_09685</name>
</gene>
<dbReference type="STRING" id="1349421.OI18_09685"/>
<sequence length="277" mass="31240">MRYSVLFTLMAVIATTFESCDRMVSLSFDPGIPGYTQSPDRTILLKKALREISGIHDLNETELLGINDEDGTLFFINKVTGRFREQTFGKQGDYEDLAITPYGYYILASNGDLHHVDRSSGKETAVYSRSFPKFVEFESLCYDEKHDQLLLICKSCGPNDPYINAWRFDPKTNSFDPNPVFSIPWTEIRKKGKDDTIECLPSAAAIHPVTGRLFIIASMGKVMLQSTVSGELEAVYGINPDIFQQPEGLCFAPDGDMYITNEGRQSKASLLYYPYKR</sequence>
<dbReference type="EMBL" id="JSVC01000010">
    <property type="protein sequence ID" value="KIC94742.1"/>
    <property type="molecule type" value="Genomic_DNA"/>
</dbReference>
<dbReference type="AlphaFoldDB" id="A0A0C1L3X7"/>
<protein>
    <recommendedName>
        <fullName evidence="3">SMP-30/Gluconolactonase/LRE-like region domain-containing protein</fullName>
    </recommendedName>
</protein>
<proteinExistence type="predicted"/>
<accession>A0A0C1L3X7</accession>
<keyword evidence="2" id="KW-1185">Reference proteome</keyword>
<dbReference type="RefSeq" id="WP_039139413.1">
    <property type="nucleotide sequence ID" value="NZ_JSVC01000010.1"/>
</dbReference>
<organism evidence="1 2">
    <name type="scientific">Flavihumibacter solisilvae</name>
    <dbReference type="NCBI Taxonomy" id="1349421"/>
    <lineage>
        <taxon>Bacteria</taxon>
        <taxon>Pseudomonadati</taxon>
        <taxon>Bacteroidota</taxon>
        <taxon>Chitinophagia</taxon>
        <taxon>Chitinophagales</taxon>
        <taxon>Chitinophagaceae</taxon>
        <taxon>Flavihumibacter</taxon>
    </lineage>
</organism>
<evidence type="ECO:0000313" key="2">
    <source>
        <dbReference type="Proteomes" id="UP000031408"/>
    </source>
</evidence>
<dbReference type="SUPFAM" id="SSF101898">
    <property type="entry name" value="NHL repeat"/>
    <property type="match status" value="1"/>
</dbReference>
<dbReference type="OrthoDB" id="5292493at2"/>
<reference evidence="1 2" key="1">
    <citation type="submission" date="2014-11" db="EMBL/GenBank/DDBJ databases">
        <title>Genome sequence of Flavihumibacter solisilvae 3-3.</title>
        <authorList>
            <person name="Zhou G."/>
            <person name="Li M."/>
            <person name="Wang G."/>
        </authorList>
    </citation>
    <scope>NUCLEOTIDE SEQUENCE [LARGE SCALE GENOMIC DNA]</scope>
    <source>
        <strain evidence="1 2">3-3</strain>
    </source>
</reference>
<evidence type="ECO:0008006" key="3">
    <source>
        <dbReference type="Google" id="ProtNLM"/>
    </source>
</evidence>
<comment type="caution">
    <text evidence="1">The sequence shown here is derived from an EMBL/GenBank/DDBJ whole genome shotgun (WGS) entry which is preliminary data.</text>
</comment>
<dbReference type="Proteomes" id="UP000031408">
    <property type="component" value="Unassembled WGS sequence"/>
</dbReference>
<evidence type="ECO:0000313" key="1">
    <source>
        <dbReference type="EMBL" id="KIC94742.1"/>
    </source>
</evidence>